<dbReference type="AlphaFoldDB" id="H5TS48"/>
<evidence type="ECO:0008006" key="3">
    <source>
        <dbReference type="Google" id="ProtNLM"/>
    </source>
</evidence>
<dbReference type="STRING" id="1108044.GOOTI_206_00390"/>
<evidence type="ECO:0000313" key="1">
    <source>
        <dbReference type="EMBL" id="GAB36306.1"/>
    </source>
</evidence>
<evidence type="ECO:0000313" key="2">
    <source>
        <dbReference type="Proteomes" id="UP000005038"/>
    </source>
</evidence>
<gene>
    <name evidence="1" type="ORF">GOOTI_206_00390</name>
</gene>
<comment type="caution">
    <text evidence="1">The sequence shown here is derived from an EMBL/GenBank/DDBJ whole genome shotgun (WGS) entry which is preliminary data.</text>
</comment>
<dbReference type="OrthoDB" id="10012187at2"/>
<protein>
    <recommendedName>
        <fullName evidence="3">Two-component histidine kinase</fullName>
    </recommendedName>
</protein>
<dbReference type="Proteomes" id="UP000005038">
    <property type="component" value="Unassembled WGS sequence"/>
</dbReference>
<accession>H5TS48</accession>
<reference evidence="1" key="1">
    <citation type="submission" date="2012-02" db="EMBL/GenBank/DDBJ databases">
        <title>Whole genome shotgun sequence of Gordonia otitidis NBRC 100426.</title>
        <authorList>
            <person name="Yoshida I."/>
            <person name="Hosoyama A."/>
            <person name="Tsuchikane K."/>
            <person name="Katsumata H."/>
            <person name="Yamazaki S."/>
            <person name="Fujita N."/>
        </authorList>
    </citation>
    <scope>NUCLEOTIDE SEQUENCE [LARGE SCALE GENOMIC DNA]</scope>
    <source>
        <strain evidence="1">NBRC 100426</strain>
    </source>
</reference>
<dbReference type="EMBL" id="BAFB01000206">
    <property type="protein sequence ID" value="GAB36306.1"/>
    <property type="molecule type" value="Genomic_DNA"/>
</dbReference>
<dbReference type="RefSeq" id="WP_007240488.1">
    <property type="nucleotide sequence ID" value="NZ_BAFB01000206.1"/>
</dbReference>
<keyword evidence="2" id="KW-1185">Reference proteome</keyword>
<sequence>MVAVLSVVRFDDEERAALAADKADRGKLAAAIGRELTTQVNAMFGAARDIADKDPDANDLTQATLTVDNVESIIKALPQSEHIEALLELCARLRGIYGSALESLPR</sequence>
<proteinExistence type="predicted"/>
<name>H5TS48_GORO1</name>
<organism evidence="1 2">
    <name type="scientific">Gordonia otitidis (strain DSM 44809 / CCUG 52243 / JCM 12355 / NBRC 100426 / IFM 10032)</name>
    <dbReference type="NCBI Taxonomy" id="1108044"/>
    <lineage>
        <taxon>Bacteria</taxon>
        <taxon>Bacillati</taxon>
        <taxon>Actinomycetota</taxon>
        <taxon>Actinomycetes</taxon>
        <taxon>Mycobacteriales</taxon>
        <taxon>Gordoniaceae</taxon>
        <taxon>Gordonia</taxon>
    </lineage>
</organism>